<evidence type="ECO:0000313" key="7">
    <source>
        <dbReference type="Proteomes" id="UP001623349"/>
    </source>
</evidence>
<dbReference type="EMBL" id="BAAFST010000013">
    <property type="protein sequence ID" value="GAB1297939.1"/>
    <property type="molecule type" value="Genomic_DNA"/>
</dbReference>
<evidence type="ECO:0000256" key="4">
    <source>
        <dbReference type="ARBA" id="ARBA00023242"/>
    </source>
</evidence>
<reference evidence="6 7" key="1">
    <citation type="submission" date="2024-08" db="EMBL/GenBank/DDBJ databases">
        <title>The draft genome of Apodemus speciosus.</title>
        <authorList>
            <person name="Nabeshima K."/>
            <person name="Suzuki S."/>
            <person name="Onuma M."/>
        </authorList>
    </citation>
    <scope>NUCLEOTIDE SEQUENCE [LARGE SCALE GENOMIC DNA]</scope>
    <source>
        <strain evidence="6">IB14-021</strain>
    </source>
</reference>
<dbReference type="Pfam" id="PF09811">
    <property type="entry name" value="Yae1_N"/>
    <property type="match status" value="1"/>
</dbReference>
<protein>
    <submittedName>
        <fullName evidence="6">Yae1 domain-containing 1</fullName>
    </submittedName>
</protein>
<evidence type="ECO:0000259" key="5">
    <source>
        <dbReference type="Pfam" id="PF09811"/>
    </source>
</evidence>
<name>A0ABQ0FFC1_APOSI</name>
<organism evidence="6 7">
    <name type="scientific">Apodemus speciosus</name>
    <name type="common">Large Japanese field mouse</name>
    <dbReference type="NCBI Taxonomy" id="105296"/>
    <lineage>
        <taxon>Eukaryota</taxon>
        <taxon>Metazoa</taxon>
        <taxon>Chordata</taxon>
        <taxon>Craniata</taxon>
        <taxon>Vertebrata</taxon>
        <taxon>Euteleostomi</taxon>
        <taxon>Mammalia</taxon>
        <taxon>Eutheria</taxon>
        <taxon>Euarchontoglires</taxon>
        <taxon>Glires</taxon>
        <taxon>Rodentia</taxon>
        <taxon>Myomorpha</taxon>
        <taxon>Muroidea</taxon>
        <taxon>Muridae</taxon>
        <taxon>Murinae</taxon>
        <taxon>Apodemus</taxon>
    </lineage>
</organism>
<dbReference type="InterPro" id="IPR038881">
    <property type="entry name" value="Yae1-like"/>
</dbReference>
<evidence type="ECO:0000256" key="1">
    <source>
        <dbReference type="ARBA" id="ARBA00004123"/>
    </source>
</evidence>
<comment type="caution">
    <text evidence="6">The sequence shown here is derived from an EMBL/GenBank/DDBJ whole genome shotgun (WGS) entry which is preliminary data.</text>
</comment>
<gene>
    <name evidence="6" type="ORF">APTSU1_001317500</name>
</gene>
<dbReference type="PANTHER" id="PTHR18829">
    <property type="entry name" value="PROTEIN YAE1 HOMOLOG"/>
    <property type="match status" value="1"/>
</dbReference>
<dbReference type="PANTHER" id="PTHR18829:SF0">
    <property type="entry name" value="PROTEIN YAE1 HOMOLOG"/>
    <property type="match status" value="1"/>
</dbReference>
<keyword evidence="4" id="KW-0539">Nucleus</keyword>
<keyword evidence="3" id="KW-0963">Cytoplasm</keyword>
<evidence type="ECO:0000313" key="6">
    <source>
        <dbReference type="EMBL" id="GAB1297939.1"/>
    </source>
</evidence>
<feature type="domain" description="Essential protein Yae1 N-terminal" evidence="5">
    <location>
        <begin position="6"/>
        <end position="44"/>
    </location>
</feature>
<evidence type="ECO:0000256" key="3">
    <source>
        <dbReference type="ARBA" id="ARBA00022490"/>
    </source>
</evidence>
<proteinExistence type="predicted"/>
<dbReference type="Proteomes" id="UP001623349">
    <property type="component" value="Unassembled WGS sequence"/>
</dbReference>
<accession>A0ABQ0FFC1</accession>
<dbReference type="InterPro" id="IPR019191">
    <property type="entry name" value="Essential_protein_Yae1_N"/>
</dbReference>
<keyword evidence="7" id="KW-1185">Reference proteome</keyword>
<sequence>MRKREGYRDGIDAGKAVTLQQGFNQGYKEGADAIVNYGLLRGTLSALLSWCHLHDNSSTLISKINNLLDAVGQCEECVLKHLKSVTSQPRVTDLLNSIEDMDLCHAVPADEAKGDNNAQINTDSDRNPNGIDCSHPECCRTQAHAHLEKPSLTWILEQTSNLVKQLGVSVDILQHLRQL</sequence>
<comment type="subcellular location">
    <subcellularLocation>
        <location evidence="2">Cytoplasm</location>
    </subcellularLocation>
    <subcellularLocation>
        <location evidence="1">Nucleus</location>
    </subcellularLocation>
</comment>
<evidence type="ECO:0000256" key="2">
    <source>
        <dbReference type="ARBA" id="ARBA00004496"/>
    </source>
</evidence>